<comment type="caution">
    <text evidence="2">The sequence shown here is derived from an EMBL/GenBank/DDBJ whole genome shotgun (WGS) entry which is preliminary data.</text>
</comment>
<dbReference type="SUPFAM" id="SSF53474">
    <property type="entry name" value="alpha/beta-Hydrolases"/>
    <property type="match status" value="1"/>
</dbReference>
<evidence type="ECO:0000313" key="3">
    <source>
        <dbReference type="Proteomes" id="UP000295560"/>
    </source>
</evidence>
<dbReference type="OrthoDB" id="2062670at2"/>
<gene>
    <name evidence="2" type="ORF">EV378_6009</name>
</gene>
<dbReference type="RefSeq" id="WP_132430686.1">
    <property type="nucleotide sequence ID" value="NZ_SMFZ01000002.1"/>
</dbReference>
<dbReference type="InterPro" id="IPR029058">
    <property type="entry name" value="AB_hydrolase_fold"/>
</dbReference>
<protein>
    <recommendedName>
        <fullName evidence="4">Alpha/beta hydrolase family protein</fullName>
    </recommendedName>
</protein>
<proteinExistence type="predicted"/>
<name>A0A4R1HWU2_PSEEN</name>
<dbReference type="AlphaFoldDB" id="A0A4R1HWU2"/>
<evidence type="ECO:0008006" key="4">
    <source>
        <dbReference type="Google" id="ProtNLM"/>
    </source>
</evidence>
<sequence>MSAPADSRLGAGRTVRADPRPDTTTTTVHELTTADGARVSGVLATVPGARTVVCLMHPRADLTHHPLVPVLLHHGAAVWTQGTRSVNNDLTLVHEQALLDVAAGLTHLRERGYSSIVTLGHSGGGTLYAYYAEQAGLDPAARAATGPAGRPTGFADAVMPQADGAIFLAPHPGQGRLLLGCIDPSVTDESDPLSVDPELDAFDARNGFADPPASSAFDGEFLARYRRAQVDRVARIDAMAREYVTEAAAARARYEAGHDAADRRRSLAPRILTVFRTDADPRTVDLSLDPNDRPYGSVFGRRPDLTNSGLVGFGRLTTPEAWLSTWSGLSSRADFVRCAPAVTVPSLFVELTGDQAAFPDDSRRMSAALGSADRTVVRVRGTHFGGPVAPGEPTGNALAGQLIGEWLGARHPLAPAVPRTRAGACTNETGRSS</sequence>
<reference evidence="2 3" key="1">
    <citation type="submission" date="2019-03" db="EMBL/GenBank/DDBJ databases">
        <title>Sequencing the genomes of 1000 actinobacteria strains.</title>
        <authorList>
            <person name="Klenk H.-P."/>
        </authorList>
    </citation>
    <scope>NUCLEOTIDE SEQUENCE [LARGE SCALE GENOMIC DNA]</scope>
    <source>
        <strain evidence="2 3">DSM 44969</strain>
    </source>
</reference>
<dbReference type="EMBL" id="SMFZ01000002">
    <property type="protein sequence ID" value="TCK22012.1"/>
    <property type="molecule type" value="Genomic_DNA"/>
</dbReference>
<keyword evidence="3" id="KW-1185">Reference proteome</keyword>
<dbReference type="Proteomes" id="UP000295560">
    <property type="component" value="Unassembled WGS sequence"/>
</dbReference>
<feature type="region of interest" description="Disordered" evidence="1">
    <location>
        <begin position="1"/>
        <end position="26"/>
    </location>
</feature>
<evidence type="ECO:0000313" key="2">
    <source>
        <dbReference type="EMBL" id="TCK22012.1"/>
    </source>
</evidence>
<accession>A0A4R1HWU2</accession>
<dbReference type="Gene3D" id="3.40.50.1820">
    <property type="entry name" value="alpha/beta hydrolase"/>
    <property type="match status" value="1"/>
</dbReference>
<organism evidence="2 3">
    <name type="scientific">Pseudonocardia endophytica</name>
    <dbReference type="NCBI Taxonomy" id="401976"/>
    <lineage>
        <taxon>Bacteria</taxon>
        <taxon>Bacillati</taxon>
        <taxon>Actinomycetota</taxon>
        <taxon>Actinomycetes</taxon>
        <taxon>Pseudonocardiales</taxon>
        <taxon>Pseudonocardiaceae</taxon>
        <taxon>Pseudonocardia</taxon>
    </lineage>
</organism>
<evidence type="ECO:0000256" key="1">
    <source>
        <dbReference type="SAM" id="MobiDB-lite"/>
    </source>
</evidence>